<dbReference type="SUPFAM" id="SSF50370">
    <property type="entry name" value="Ricin B-like lectins"/>
    <property type="match status" value="1"/>
</dbReference>
<accession>A0ABT6C1T9</accession>
<proteinExistence type="predicted"/>
<reference evidence="3 4" key="1">
    <citation type="submission" date="2023-03" db="EMBL/GenBank/DDBJ databases">
        <title>YIM 133296 draft genome.</title>
        <authorList>
            <person name="Xiong L."/>
        </authorList>
    </citation>
    <scope>NUCLEOTIDE SEQUENCE [LARGE SCALE GENOMIC DNA]</scope>
    <source>
        <strain evidence="3 4">YIM 133296</strain>
    </source>
</reference>
<gene>
    <name evidence="3" type="ORF">P4R38_00250</name>
</gene>
<protein>
    <submittedName>
        <fullName evidence="3">RICIN domain-containing protein</fullName>
    </submittedName>
</protein>
<name>A0ABT6C1T9_9MICO</name>
<evidence type="ECO:0000313" key="3">
    <source>
        <dbReference type="EMBL" id="MDF8262673.1"/>
    </source>
</evidence>
<feature type="domain" description="Ricin B lectin" evidence="2">
    <location>
        <begin position="39"/>
        <end position="118"/>
    </location>
</feature>
<evidence type="ECO:0000256" key="1">
    <source>
        <dbReference type="SAM" id="SignalP"/>
    </source>
</evidence>
<comment type="caution">
    <text evidence="3">The sequence shown here is derived from an EMBL/GenBank/DDBJ whole genome shotgun (WGS) entry which is preliminary data.</text>
</comment>
<dbReference type="EMBL" id="JAROAV010000001">
    <property type="protein sequence ID" value="MDF8262673.1"/>
    <property type="molecule type" value="Genomic_DNA"/>
</dbReference>
<organism evidence="3 4">
    <name type="scientific">Luteipulveratus flavus</name>
    <dbReference type="NCBI Taxonomy" id="3031728"/>
    <lineage>
        <taxon>Bacteria</taxon>
        <taxon>Bacillati</taxon>
        <taxon>Actinomycetota</taxon>
        <taxon>Actinomycetes</taxon>
        <taxon>Micrococcales</taxon>
        <taxon>Dermacoccaceae</taxon>
        <taxon>Luteipulveratus</taxon>
    </lineage>
</organism>
<feature type="signal peptide" evidence="1">
    <location>
        <begin position="1"/>
        <end position="36"/>
    </location>
</feature>
<dbReference type="Gene3D" id="2.80.10.50">
    <property type="match status" value="1"/>
</dbReference>
<dbReference type="PROSITE" id="PS51318">
    <property type="entry name" value="TAT"/>
    <property type="match status" value="1"/>
</dbReference>
<keyword evidence="4" id="KW-1185">Reference proteome</keyword>
<sequence>MFRTRRTPSRRTAAMLASAAALAVAAPALSPAPAQADDRYQYEITNSFSGLKADVIWASTAAYQRVFLWPNNTSASQEFDLLDSGGGYFRIRARHSGQCLMLDWRSGSYGNGTPIIQYPYCSAGYAPAEWTTRWLSGTRCSNGICTTGVNQMLIVNRRTGRCLDAANSAGGRPPVQAMLQEWDCVGSTTDWNIGNQAWDILRPGQVRID</sequence>
<dbReference type="InterPro" id="IPR000772">
    <property type="entry name" value="Ricin_B_lectin"/>
</dbReference>
<dbReference type="Proteomes" id="UP001528912">
    <property type="component" value="Unassembled WGS sequence"/>
</dbReference>
<dbReference type="InterPro" id="IPR006311">
    <property type="entry name" value="TAT_signal"/>
</dbReference>
<evidence type="ECO:0000313" key="4">
    <source>
        <dbReference type="Proteomes" id="UP001528912"/>
    </source>
</evidence>
<dbReference type="RefSeq" id="WP_275237251.1">
    <property type="nucleotide sequence ID" value="NZ_JARFJC010000014.1"/>
</dbReference>
<evidence type="ECO:0000259" key="2">
    <source>
        <dbReference type="Pfam" id="PF14200"/>
    </source>
</evidence>
<dbReference type="PROSITE" id="PS50231">
    <property type="entry name" value="RICIN_B_LECTIN"/>
    <property type="match status" value="1"/>
</dbReference>
<dbReference type="Pfam" id="PF14200">
    <property type="entry name" value="RicinB_lectin_2"/>
    <property type="match status" value="1"/>
</dbReference>
<dbReference type="InterPro" id="IPR035992">
    <property type="entry name" value="Ricin_B-like_lectins"/>
</dbReference>
<feature type="chain" id="PRO_5045682964" evidence="1">
    <location>
        <begin position="37"/>
        <end position="209"/>
    </location>
</feature>
<keyword evidence="1" id="KW-0732">Signal</keyword>
<dbReference type="CDD" id="cd00161">
    <property type="entry name" value="beta-trefoil_Ricin-like"/>
    <property type="match status" value="1"/>
</dbReference>